<feature type="transmembrane region" description="Helical" evidence="2">
    <location>
        <begin position="31"/>
        <end position="49"/>
    </location>
</feature>
<organism evidence="3 4">
    <name type="scientific">Phytoactinopolyspora mesophila</name>
    <dbReference type="NCBI Taxonomy" id="2650750"/>
    <lineage>
        <taxon>Bacteria</taxon>
        <taxon>Bacillati</taxon>
        <taxon>Actinomycetota</taxon>
        <taxon>Actinomycetes</taxon>
        <taxon>Jiangellales</taxon>
        <taxon>Jiangellaceae</taxon>
        <taxon>Phytoactinopolyspora</taxon>
    </lineage>
</organism>
<gene>
    <name evidence="3" type="ORF">F7O44_08050</name>
</gene>
<evidence type="ECO:0000313" key="4">
    <source>
        <dbReference type="Proteomes" id="UP000460435"/>
    </source>
</evidence>
<dbReference type="Proteomes" id="UP000460435">
    <property type="component" value="Unassembled WGS sequence"/>
</dbReference>
<feature type="compositionally biased region" description="Basic and acidic residues" evidence="1">
    <location>
        <begin position="185"/>
        <end position="195"/>
    </location>
</feature>
<feature type="transmembrane region" description="Helical" evidence="2">
    <location>
        <begin position="130"/>
        <end position="156"/>
    </location>
</feature>
<feature type="transmembrane region" description="Helical" evidence="2">
    <location>
        <begin position="69"/>
        <end position="89"/>
    </location>
</feature>
<keyword evidence="2" id="KW-0812">Transmembrane</keyword>
<sequence length="297" mass="31329">MIGGGLVRSASPTVASLRKSGRDSEAIRRKVLVALSIAVVVLGVAAFSLSFDALRDLAVASGIEERLAWIWPLVVDGFICVATVAAVLLRPRGWRIAWYPWVTLAIAASVSVAGNALHAASHADLSRVSLLVATLVSAVPPAALLCASHMLVVLLAPAAEPRRDTRGDGQTWRGVDVSDGVSGGGEDHGVVRDDLPDGLGGTDAVPRPHQRTSETRRVRPTLEDLSVWLQEEREAGHAVTGAMVAERYGVSPSTGRRWLQAVRDGESHFAEPTVSRRFVAADVRLAANANGAPPEAS</sequence>
<dbReference type="Pfam" id="PF10935">
    <property type="entry name" value="DUF2637"/>
    <property type="match status" value="1"/>
</dbReference>
<feature type="region of interest" description="Disordered" evidence="1">
    <location>
        <begin position="162"/>
        <end position="216"/>
    </location>
</feature>
<protein>
    <submittedName>
        <fullName evidence="3">DUF2637 domain-containing protein</fullName>
    </submittedName>
</protein>
<proteinExistence type="predicted"/>
<keyword evidence="4" id="KW-1185">Reference proteome</keyword>
<dbReference type="EMBL" id="WLZY01000002">
    <property type="protein sequence ID" value="NDL57021.1"/>
    <property type="molecule type" value="Genomic_DNA"/>
</dbReference>
<dbReference type="AlphaFoldDB" id="A0A7K3M145"/>
<keyword evidence="2" id="KW-1133">Transmembrane helix</keyword>
<keyword evidence="2" id="KW-0472">Membrane</keyword>
<dbReference type="InterPro" id="IPR021235">
    <property type="entry name" value="DUF2637"/>
</dbReference>
<accession>A0A7K3M145</accession>
<feature type="transmembrane region" description="Helical" evidence="2">
    <location>
        <begin position="96"/>
        <end position="118"/>
    </location>
</feature>
<evidence type="ECO:0000256" key="1">
    <source>
        <dbReference type="SAM" id="MobiDB-lite"/>
    </source>
</evidence>
<evidence type="ECO:0000313" key="3">
    <source>
        <dbReference type="EMBL" id="NDL57021.1"/>
    </source>
</evidence>
<evidence type="ECO:0000256" key="2">
    <source>
        <dbReference type="SAM" id="Phobius"/>
    </source>
</evidence>
<reference evidence="3 4" key="1">
    <citation type="submission" date="2019-11" db="EMBL/GenBank/DDBJ databases">
        <authorList>
            <person name="Li X.-J."/>
            <person name="Feng X.-M."/>
        </authorList>
    </citation>
    <scope>NUCLEOTIDE SEQUENCE [LARGE SCALE GENOMIC DNA]</scope>
    <source>
        <strain evidence="3 4">XMNu-373</strain>
    </source>
</reference>
<name>A0A7K3M145_9ACTN</name>
<comment type="caution">
    <text evidence="3">The sequence shown here is derived from an EMBL/GenBank/DDBJ whole genome shotgun (WGS) entry which is preliminary data.</text>
</comment>